<feature type="non-terminal residue" evidence="2">
    <location>
        <position position="124"/>
    </location>
</feature>
<keyword evidence="1" id="KW-1133">Transmembrane helix</keyword>
<name>A0AAW2ZC97_9EUKA</name>
<organism evidence="2 3">
    <name type="scientific">Acrasis kona</name>
    <dbReference type="NCBI Taxonomy" id="1008807"/>
    <lineage>
        <taxon>Eukaryota</taxon>
        <taxon>Discoba</taxon>
        <taxon>Heterolobosea</taxon>
        <taxon>Tetramitia</taxon>
        <taxon>Eutetramitia</taxon>
        <taxon>Acrasidae</taxon>
        <taxon>Acrasis</taxon>
    </lineage>
</organism>
<dbReference type="EMBL" id="JAOPGA020001284">
    <property type="protein sequence ID" value="KAL0486927.1"/>
    <property type="molecule type" value="Genomic_DNA"/>
</dbReference>
<keyword evidence="1 2" id="KW-0812">Transmembrane</keyword>
<protein>
    <submittedName>
        <fullName evidence="2">2 TM domain-containing transmembrane protein</fullName>
    </submittedName>
</protein>
<reference evidence="2 3" key="1">
    <citation type="submission" date="2024-03" db="EMBL/GenBank/DDBJ databases">
        <title>The Acrasis kona genome and developmental transcriptomes reveal deep origins of eukaryotic multicellular pathways.</title>
        <authorList>
            <person name="Sheikh S."/>
            <person name="Fu C.-J."/>
            <person name="Brown M.W."/>
            <person name="Baldauf S.L."/>
        </authorList>
    </citation>
    <scope>NUCLEOTIDE SEQUENCE [LARGE SCALE GENOMIC DNA]</scope>
    <source>
        <strain evidence="2 3">ATCC MYA-3509</strain>
    </source>
</reference>
<feature type="transmembrane region" description="Helical" evidence="1">
    <location>
        <begin position="77"/>
        <end position="101"/>
    </location>
</feature>
<evidence type="ECO:0000313" key="3">
    <source>
        <dbReference type="Proteomes" id="UP001431209"/>
    </source>
</evidence>
<keyword evidence="1" id="KW-0472">Membrane</keyword>
<keyword evidence="3" id="KW-1185">Reference proteome</keyword>
<proteinExistence type="predicted"/>
<sequence>MDNNLSTFQRMYDTPESVNISKVAPGSNITKVVNTEVNTSRSNASMLVSTLSATLVFAGSTMILAGAGMLISDWIYYYHTMGICMIIGFSLWTVASLVSFIGTIGRDNKIRNYYTWVNLFTSVI</sequence>
<accession>A0AAW2ZC97</accession>
<dbReference type="AlphaFoldDB" id="A0AAW2ZC97"/>
<evidence type="ECO:0000313" key="2">
    <source>
        <dbReference type="EMBL" id="KAL0486927.1"/>
    </source>
</evidence>
<feature type="transmembrane region" description="Helical" evidence="1">
    <location>
        <begin position="47"/>
        <end position="71"/>
    </location>
</feature>
<evidence type="ECO:0000256" key="1">
    <source>
        <dbReference type="SAM" id="Phobius"/>
    </source>
</evidence>
<dbReference type="Proteomes" id="UP001431209">
    <property type="component" value="Unassembled WGS sequence"/>
</dbReference>
<comment type="caution">
    <text evidence="2">The sequence shown here is derived from an EMBL/GenBank/DDBJ whole genome shotgun (WGS) entry which is preliminary data.</text>
</comment>
<gene>
    <name evidence="2" type="ORF">AKO1_001278</name>
</gene>